<accession>A0A2I0K6C8</accession>
<protein>
    <submittedName>
        <fullName evidence="1">Uncharacterized protein</fullName>
    </submittedName>
</protein>
<comment type="caution">
    <text evidence="1">The sequence shown here is derived from an EMBL/GenBank/DDBJ whole genome shotgun (WGS) entry which is preliminary data.</text>
</comment>
<organism evidence="1 2">
    <name type="scientific">Punica granatum</name>
    <name type="common">Pomegranate</name>
    <dbReference type="NCBI Taxonomy" id="22663"/>
    <lineage>
        <taxon>Eukaryota</taxon>
        <taxon>Viridiplantae</taxon>
        <taxon>Streptophyta</taxon>
        <taxon>Embryophyta</taxon>
        <taxon>Tracheophyta</taxon>
        <taxon>Spermatophyta</taxon>
        <taxon>Magnoliopsida</taxon>
        <taxon>eudicotyledons</taxon>
        <taxon>Gunneridae</taxon>
        <taxon>Pentapetalae</taxon>
        <taxon>rosids</taxon>
        <taxon>malvids</taxon>
        <taxon>Myrtales</taxon>
        <taxon>Lythraceae</taxon>
        <taxon>Punica</taxon>
    </lineage>
</organism>
<sequence length="219" mass="23632">MLYLASGCKERVGEGFESRVTRLNTWKDVRVQSDERSAKERHTAGRALACTSATGGQVRGEELDRMVGSAGKRWRACAGAGDERTRQAAVRECRCACMHADGRPGCMGTSTRARAGANEHTGVRTGSDAERLALGLQKSATLMRMRVNVDHAILMKKSQEALMSIDEGLNVVFEDLEIFSCKSATEAWGERFGKGGVALGQFMGPTAEEEKPGESSAID</sequence>
<dbReference type="EMBL" id="PGOL01000851">
    <property type="protein sequence ID" value="PKI64109.1"/>
    <property type="molecule type" value="Genomic_DNA"/>
</dbReference>
<keyword evidence="2" id="KW-1185">Reference proteome</keyword>
<evidence type="ECO:0000313" key="1">
    <source>
        <dbReference type="EMBL" id="PKI64109.1"/>
    </source>
</evidence>
<dbReference type="AlphaFoldDB" id="A0A2I0K6C8"/>
<gene>
    <name evidence="1" type="ORF">CRG98_015498</name>
</gene>
<proteinExistence type="predicted"/>
<reference evidence="1 2" key="1">
    <citation type="submission" date="2017-11" db="EMBL/GenBank/DDBJ databases">
        <title>De-novo sequencing of pomegranate (Punica granatum L.) genome.</title>
        <authorList>
            <person name="Akparov Z."/>
            <person name="Amiraslanov A."/>
            <person name="Hajiyeva S."/>
            <person name="Abbasov M."/>
            <person name="Kaur K."/>
            <person name="Hamwieh A."/>
            <person name="Solovyev V."/>
            <person name="Salamov A."/>
            <person name="Braich B."/>
            <person name="Kosarev P."/>
            <person name="Mahmoud A."/>
            <person name="Hajiyev E."/>
            <person name="Babayeva S."/>
            <person name="Izzatullayeva V."/>
            <person name="Mammadov A."/>
            <person name="Mammadov A."/>
            <person name="Sharifova S."/>
            <person name="Ojaghi J."/>
            <person name="Eynullazada K."/>
            <person name="Bayramov B."/>
            <person name="Abdulazimova A."/>
            <person name="Shahmuradov I."/>
        </authorList>
    </citation>
    <scope>NUCLEOTIDE SEQUENCE [LARGE SCALE GENOMIC DNA]</scope>
    <source>
        <strain evidence="2">cv. AG2017</strain>
        <tissue evidence="1">Leaf</tissue>
    </source>
</reference>
<dbReference type="Proteomes" id="UP000233551">
    <property type="component" value="Unassembled WGS sequence"/>
</dbReference>
<name>A0A2I0K6C8_PUNGR</name>
<evidence type="ECO:0000313" key="2">
    <source>
        <dbReference type="Proteomes" id="UP000233551"/>
    </source>
</evidence>